<feature type="compositionally biased region" description="Polar residues" evidence="1">
    <location>
        <begin position="154"/>
        <end position="172"/>
    </location>
</feature>
<evidence type="ECO:0000313" key="3">
    <source>
        <dbReference type="Proteomes" id="UP001596110"/>
    </source>
</evidence>
<feature type="region of interest" description="Disordered" evidence="1">
    <location>
        <begin position="92"/>
        <end position="182"/>
    </location>
</feature>
<feature type="compositionally biased region" description="Low complexity" evidence="1">
    <location>
        <begin position="130"/>
        <end position="152"/>
    </location>
</feature>
<dbReference type="Proteomes" id="UP001596110">
    <property type="component" value="Unassembled WGS sequence"/>
</dbReference>
<accession>A0ABW0U9E0</accession>
<dbReference type="InterPro" id="IPR012340">
    <property type="entry name" value="NA-bd_OB-fold"/>
</dbReference>
<name>A0ABW0U9E0_9STRE</name>
<feature type="compositionally biased region" description="Low complexity" evidence="1">
    <location>
        <begin position="92"/>
        <end position="115"/>
    </location>
</feature>
<dbReference type="SUPFAM" id="SSF50249">
    <property type="entry name" value="Nucleic acid-binding proteins"/>
    <property type="match status" value="1"/>
</dbReference>
<evidence type="ECO:0008006" key="4">
    <source>
        <dbReference type="Google" id="ProtNLM"/>
    </source>
</evidence>
<feature type="compositionally biased region" description="Gly residues" evidence="1">
    <location>
        <begin position="116"/>
        <end position="129"/>
    </location>
</feature>
<proteinExistence type="predicted"/>
<protein>
    <recommendedName>
        <fullName evidence="4">Single-stranded DNA-binding protein</fullName>
    </recommendedName>
</protein>
<dbReference type="RefSeq" id="WP_156806718.1">
    <property type="nucleotide sequence ID" value="NZ_JBHSOJ010000003.1"/>
</dbReference>
<organism evidence="2 3">
    <name type="scientific">Streptococcus caledonicus</name>
    <dbReference type="NCBI Taxonomy" id="2614158"/>
    <lineage>
        <taxon>Bacteria</taxon>
        <taxon>Bacillati</taxon>
        <taxon>Bacillota</taxon>
        <taxon>Bacilli</taxon>
        <taxon>Lactobacillales</taxon>
        <taxon>Streptococcaceae</taxon>
        <taxon>Streptococcus</taxon>
    </lineage>
</organism>
<sequence>MEITNRGYVNFNSDYNRKEINYCTASMSFNNGKDEIGNYKSGYIGVIAFGELGDILFDNSGNLVTVSGYYRLNEHEGNKYPQVVITAINGYAPQNNQNRNNNQGNYNQQPNNQGQGNFGGQQQGYGNRGGNFQNGNNQSYNQQSNYQNQGYQSPFYTSPQQGSFFQGQTTNPMDFDDSDLPF</sequence>
<reference evidence="3" key="1">
    <citation type="journal article" date="2019" name="Int. J. Syst. Evol. Microbiol.">
        <title>The Global Catalogue of Microorganisms (GCM) 10K type strain sequencing project: providing services to taxonomists for standard genome sequencing and annotation.</title>
        <authorList>
            <consortium name="The Broad Institute Genomics Platform"/>
            <consortium name="The Broad Institute Genome Sequencing Center for Infectious Disease"/>
            <person name="Wu L."/>
            <person name="Ma J."/>
        </authorList>
    </citation>
    <scope>NUCLEOTIDE SEQUENCE [LARGE SCALE GENOMIC DNA]</scope>
    <source>
        <strain evidence="3">DT43</strain>
    </source>
</reference>
<dbReference type="EMBL" id="JBHSOJ010000003">
    <property type="protein sequence ID" value="MFC5630103.1"/>
    <property type="molecule type" value="Genomic_DNA"/>
</dbReference>
<gene>
    <name evidence="2" type="ORF">ACFPQ3_00415</name>
</gene>
<evidence type="ECO:0000256" key="1">
    <source>
        <dbReference type="SAM" id="MobiDB-lite"/>
    </source>
</evidence>
<keyword evidence="3" id="KW-1185">Reference proteome</keyword>
<comment type="caution">
    <text evidence="2">The sequence shown here is derived from an EMBL/GenBank/DDBJ whole genome shotgun (WGS) entry which is preliminary data.</text>
</comment>
<evidence type="ECO:0000313" key="2">
    <source>
        <dbReference type="EMBL" id="MFC5630103.1"/>
    </source>
</evidence>